<dbReference type="InterPro" id="IPR000182">
    <property type="entry name" value="GNAT_dom"/>
</dbReference>
<dbReference type="PANTHER" id="PTHR43792">
    <property type="entry name" value="GNAT FAMILY, PUTATIVE (AFU_ORTHOLOGUE AFUA_3G00765)-RELATED-RELATED"/>
    <property type="match status" value="1"/>
</dbReference>
<evidence type="ECO:0000313" key="2">
    <source>
        <dbReference type="EMBL" id="HIY79899.1"/>
    </source>
</evidence>
<name>A0A9D1ZBQ4_9ACTN</name>
<dbReference type="Pfam" id="PF13302">
    <property type="entry name" value="Acetyltransf_3"/>
    <property type="match status" value="1"/>
</dbReference>
<dbReference type="InterPro" id="IPR051531">
    <property type="entry name" value="N-acetyltransferase"/>
</dbReference>
<reference evidence="2" key="1">
    <citation type="journal article" date="2021" name="PeerJ">
        <title>Extensive microbial diversity within the chicken gut microbiome revealed by metagenomics and culture.</title>
        <authorList>
            <person name="Gilroy R."/>
            <person name="Ravi A."/>
            <person name="Getino M."/>
            <person name="Pursley I."/>
            <person name="Horton D.L."/>
            <person name="Alikhan N.F."/>
            <person name="Baker D."/>
            <person name="Gharbi K."/>
            <person name="Hall N."/>
            <person name="Watson M."/>
            <person name="Adriaenssens E.M."/>
            <person name="Foster-Nyarko E."/>
            <person name="Jarju S."/>
            <person name="Secka A."/>
            <person name="Antonio M."/>
            <person name="Oren A."/>
            <person name="Chaudhuri R.R."/>
            <person name="La Ragione R."/>
            <person name="Hildebrand F."/>
            <person name="Pallen M.J."/>
        </authorList>
    </citation>
    <scope>NUCLEOTIDE SEQUENCE</scope>
    <source>
        <strain evidence="2">ChiHjej10B9-743</strain>
    </source>
</reference>
<reference evidence="2" key="2">
    <citation type="submission" date="2021-04" db="EMBL/GenBank/DDBJ databases">
        <authorList>
            <person name="Gilroy R."/>
        </authorList>
    </citation>
    <scope>NUCLEOTIDE SEQUENCE</scope>
    <source>
        <strain evidence="2">ChiHjej10B9-743</strain>
    </source>
</reference>
<evidence type="ECO:0000313" key="3">
    <source>
        <dbReference type="Proteomes" id="UP000824133"/>
    </source>
</evidence>
<proteinExistence type="predicted"/>
<dbReference type="SUPFAM" id="SSF55729">
    <property type="entry name" value="Acyl-CoA N-acyltransferases (Nat)"/>
    <property type="match status" value="1"/>
</dbReference>
<comment type="caution">
    <text evidence="2">The sequence shown here is derived from an EMBL/GenBank/DDBJ whole genome shotgun (WGS) entry which is preliminary data.</text>
</comment>
<dbReference type="GO" id="GO:0016747">
    <property type="term" value="F:acyltransferase activity, transferring groups other than amino-acyl groups"/>
    <property type="evidence" value="ECO:0007669"/>
    <property type="project" value="InterPro"/>
</dbReference>
<dbReference type="EMBL" id="DXCP01000041">
    <property type="protein sequence ID" value="HIY79899.1"/>
    <property type="molecule type" value="Genomic_DNA"/>
</dbReference>
<dbReference type="AlphaFoldDB" id="A0A9D1ZBQ4"/>
<protein>
    <submittedName>
        <fullName evidence="2">GNAT family N-acetyltransferase</fullName>
    </submittedName>
</protein>
<sequence>MTTRLETNRLTLRPWTEADAPALFRWARDPEVGPRAGWEPHASVEESAKIIHEVLDVPESYAIVVRKGEPEGEPVGAIGLKFGAASDLARDASEAELGYWLARPLWGNGYIPEAGRALLSHAFLDLRLEVVWAGHYEGNLQSRRVMEKLGLTEKRTRDADGRIEHVLCITRAQWGQNPPMGEKNVLP</sequence>
<dbReference type="InterPro" id="IPR016181">
    <property type="entry name" value="Acyl_CoA_acyltransferase"/>
</dbReference>
<accession>A0A9D1ZBQ4</accession>
<dbReference type="PROSITE" id="PS51186">
    <property type="entry name" value="GNAT"/>
    <property type="match status" value="1"/>
</dbReference>
<organism evidence="2 3">
    <name type="scientific">Candidatus Olsenella excrementavium</name>
    <dbReference type="NCBI Taxonomy" id="2838709"/>
    <lineage>
        <taxon>Bacteria</taxon>
        <taxon>Bacillati</taxon>
        <taxon>Actinomycetota</taxon>
        <taxon>Coriobacteriia</taxon>
        <taxon>Coriobacteriales</taxon>
        <taxon>Atopobiaceae</taxon>
        <taxon>Olsenella</taxon>
    </lineage>
</organism>
<feature type="domain" description="N-acetyltransferase" evidence="1">
    <location>
        <begin position="10"/>
        <end position="173"/>
    </location>
</feature>
<dbReference type="Gene3D" id="3.40.630.30">
    <property type="match status" value="1"/>
</dbReference>
<evidence type="ECO:0000259" key="1">
    <source>
        <dbReference type="PROSITE" id="PS51186"/>
    </source>
</evidence>
<gene>
    <name evidence="2" type="ORF">IAA42_05640</name>
</gene>
<dbReference type="Proteomes" id="UP000824133">
    <property type="component" value="Unassembled WGS sequence"/>
</dbReference>